<organism evidence="3 4">
    <name type="scientific">Paracoccus liaowanqingii</name>
    <dbReference type="NCBI Taxonomy" id="2560053"/>
    <lineage>
        <taxon>Bacteria</taxon>
        <taxon>Pseudomonadati</taxon>
        <taxon>Pseudomonadota</taxon>
        <taxon>Alphaproteobacteria</taxon>
        <taxon>Rhodobacterales</taxon>
        <taxon>Paracoccaceae</taxon>
        <taxon>Paracoccus</taxon>
    </lineage>
</organism>
<evidence type="ECO:0000256" key="1">
    <source>
        <dbReference type="SAM" id="MobiDB-lite"/>
    </source>
</evidence>
<evidence type="ECO:0000313" key="3">
    <source>
        <dbReference type="EMBL" id="QDA36783.1"/>
    </source>
</evidence>
<feature type="compositionally biased region" description="Basic and acidic residues" evidence="1">
    <location>
        <begin position="560"/>
        <end position="574"/>
    </location>
</feature>
<keyword evidence="2" id="KW-0812">Transmembrane</keyword>
<feature type="transmembrane region" description="Helical" evidence="2">
    <location>
        <begin position="295"/>
        <end position="318"/>
    </location>
</feature>
<evidence type="ECO:0008006" key="5">
    <source>
        <dbReference type="Google" id="ProtNLM"/>
    </source>
</evidence>
<sequence>MIQDKGGIGKAMPPERQPARRTALTEDGPSALVKAISAVIRRTFLPLGIWVLVCLAAAFLYAQSLPPVYTATATLIFEAPSSSRGGPGETVVNRPLDLNRVDSQLQVIRSERLQRIVFENLGLATHPEVQPEPGVEAPAEMPTAINPAPALPDIGTALDVPALPEDSAQPENAMEQRERAEAFARFRDRFSAHRIGQSYVIEISYSSAYPELAARIANAGASAYLLQSVSFTAAAASGGAEFVQSRVDALEREVAAAAAAVRQGTLPEILISNADARIIGAALVPLEPSAPRVKLIAALGGMLGLLTGIFVIAMRSALNRKVGDGRKLGTDYDLGILAVIPKAKTSARGDRGKAFAMAVRDLRTAINLSFGTESQDRSRSIALVSWSVGTGCSTIATSLAEVMRKAGRETVVVDADMRGGKRGLTWHFRHSSPVEDPDGLKLLNVAGSRLLPSSELADYSEKLADTRDPGVADVFRRMRSLGDVLLDLSPLSESSDARALARHADAVILIATPNCIIDEIVEAARQIEQSGAMLFGVVINNPGRSGFSSHIWQEPQRPSPRREVDAKTRERVRA</sequence>
<dbReference type="InterPro" id="IPR027417">
    <property type="entry name" value="P-loop_NTPase"/>
</dbReference>
<feature type="region of interest" description="Disordered" evidence="1">
    <location>
        <begin position="548"/>
        <end position="574"/>
    </location>
</feature>
<dbReference type="PANTHER" id="PTHR32309">
    <property type="entry name" value="TYROSINE-PROTEIN KINASE"/>
    <property type="match status" value="1"/>
</dbReference>
<protein>
    <recommendedName>
        <fullName evidence="5">Polysaccharide chain length determinant N-terminal domain-containing protein</fullName>
    </recommendedName>
</protein>
<dbReference type="Proteomes" id="UP000296374">
    <property type="component" value="Plasmid unnamed1"/>
</dbReference>
<feature type="transmembrane region" description="Helical" evidence="2">
    <location>
        <begin position="44"/>
        <end position="62"/>
    </location>
</feature>
<dbReference type="Gene3D" id="3.40.50.300">
    <property type="entry name" value="P-loop containing nucleotide triphosphate hydrolases"/>
    <property type="match status" value="1"/>
</dbReference>
<dbReference type="GO" id="GO:0004713">
    <property type="term" value="F:protein tyrosine kinase activity"/>
    <property type="evidence" value="ECO:0007669"/>
    <property type="project" value="TreeGrafter"/>
</dbReference>
<keyword evidence="2" id="KW-1133">Transmembrane helix</keyword>
<dbReference type="GO" id="GO:0005886">
    <property type="term" value="C:plasma membrane"/>
    <property type="evidence" value="ECO:0007669"/>
    <property type="project" value="TreeGrafter"/>
</dbReference>
<dbReference type="SUPFAM" id="SSF52540">
    <property type="entry name" value="P-loop containing nucleoside triphosphate hydrolases"/>
    <property type="match status" value="1"/>
</dbReference>
<feature type="region of interest" description="Disordered" evidence="1">
    <location>
        <begin position="1"/>
        <end position="23"/>
    </location>
</feature>
<geneLocation type="plasmid" evidence="3 4">
    <name>unnamed1</name>
</geneLocation>
<reference evidence="4" key="1">
    <citation type="submission" date="2019-05" db="EMBL/GenBank/DDBJ databases">
        <title>Tamlana fucoidanivorans sp. nov., isolated from the surface of algae collected from Fujian province in China.</title>
        <authorList>
            <person name="Li J."/>
        </authorList>
    </citation>
    <scope>NUCLEOTIDE SEQUENCE [LARGE SCALE GENOMIC DNA]</scope>
    <source>
        <strain evidence="4">2251</strain>
        <plasmid evidence="4">unnamed1</plasmid>
    </source>
</reference>
<dbReference type="KEGG" id="plia:E4191_22120"/>
<name>A0A4Y5SUY8_9RHOB</name>
<dbReference type="AlphaFoldDB" id="A0A4Y5SUY8"/>
<dbReference type="EMBL" id="CP040765">
    <property type="protein sequence ID" value="QDA36783.1"/>
    <property type="molecule type" value="Genomic_DNA"/>
</dbReference>
<gene>
    <name evidence="3" type="ORF">E4191_22120</name>
</gene>
<dbReference type="RefSeq" id="WP_139616476.1">
    <property type="nucleotide sequence ID" value="NZ_CP040765.1"/>
</dbReference>
<dbReference type="PANTHER" id="PTHR32309:SF13">
    <property type="entry name" value="FERRIC ENTEROBACTIN TRANSPORT PROTEIN FEPE"/>
    <property type="match status" value="1"/>
</dbReference>
<evidence type="ECO:0000256" key="2">
    <source>
        <dbReference type="SAM" id="Phobius"/>
    </source>
</evidence>
<evidence type="ECO:0000313" key="4">
    <source>
        <dbReference type="Proteomes" id="UP000296374"/>
    </source>
</evidence>
<proteinExistence type="predicted"/>
<dbReference type="InterPro" id="IPR050445">
    <property type="entry name" value="Bact_polysacc_biosynth/exp"/>
</dbReference>
<keyword evidence="3" id="KW-0614">Plasmid</keyword>
<keyword evidence="2" id="KW-0472">Membrane</keyword>
<accession>A0A4Y5SUY8</accession>